<feature type="chain" id="PRO_5041405084" description="Serpin domain-containing protein" evidence="2">
    <location>
        <begin position="17"/>
        <end position="454"/>
    </location>
</feature>
<protein>
    <recommendedName>
        <fullName evidence="5">Serpin domain-containing protein</fullName>
    </recommendedName>
</protein>
<evidence type="ECO:0000256" key="1">
    <source>
        <dbReference type="SAM" id="MobiDB-lite"/>
    </source>
</evidence>
<accession>A0AA39LTQ4</accession>
<feature type="signal peptide" evidence="2">
    <location>
        <begin position="1"/>
        <end position="16"/>
    </location>
</feature>
<evidence type="ECO:0000313" key="3">
    <source>
        <dbReference type="EMBL" id="KAK0409278.1"/>
    </source>
</evidence>
<dbReference type="Proteomes" id="UP001175271">
    <property type="component" value="Unassembled WGS sequence"/>
</dbReference>
<dbReference type="AlphaFoldDB" id="A0AA39LTQ4"/>
<keyword evidence="4" id="KW-1185">Reference proteome</keyword>
<feature type="region of interest" description="Disordered" evidence="1">
    <location>
        <begin position="23"/>
        <end position="45"/>
    </location>
</feature>
<name>A0AA39LTQ4_9BILA</name>
<organism evidence="3 4">
    <name type="scientific">Steinernema hermaphroditum</name>
    <dbReference type="NCBI Taxonomy" id="289476"/>
    <lineage>
        <taxon>Eukaryota</taxon>
        <taxon>Metazoa</taxon>
        <taxon>Ecdysozoa</taxon>
        <taxon>Nematoda</taxon>
        <taxon>Chromadorea</taxon>
        <taxon>Rhabditida</taxon>
        <taxon>Tylenchina</taxon>
        <taxon>Panagrolaimomorpha</taxon>
        <taxon>Strongyloidoidea</taxon>
        <taxon>Steinernematidae</taxon>
        <taxon>Steinernema</taxon>
    </lineage>
</organism>
<proteinExistence type="predicted"/>
<keyword evidence="2" id="KW-0732">Signal</keyword>
<dbReference type="Gene3D" id="3.40.50.410">
    <property type="entry name" value="von Willebrand factor, type A domain"/>
    <property type="match status" value="2"/>
</dbReference>
<gene>
    <name evidence="3" type="ORF">QR680_004452</name>
</gene>
<evidence type="ECO:0000313" key="4">
    <source>
        <dbReference type="Proteomes" id="UP001175271"/>
    </source>
</evidence>
<sequence>MRTLWSLLCLTSAALACFPSSDKSLPETTTSTTTTTTTTSTTTTTTTTTCAPTGYDIIFMIPSGYMTKESLELLHDEFLGKFKIGRGPGEARFGGVLTNTGMRESFSLSTYDSTVRVKEALKGMAGGRFENLDQVARMTYHYVYPDFKRNHAPNRKKYRIIFSANEDNSEEEAYNRREFAMRGKNDGITTLVIPFAEASGRVVAQHTLDNDSDVYHMGYALSNLKSSKVLPRIVERIICDKSGFDVIFMIPHSMVEDLMNVKAMTDLHANFISKFKIGVELGEARFGAYRTHAEKLDKFGLNAHLNSASLKTALEGMAAAGQYSFVKNTVAELTRTHLFKEFEDNRLRDRKQYRIVFYGWQDEHKNDWDQTYKNKFTTAMAERKGITTFVIKYFKAPEDGEKQDLSGEKPENVYDIRQLNNLVESKALDKIYQRMMDEQVNCCVAVCETTRNRG</sequence>
<dbReference type="PROSITE" id="PS51257">
    <property type="entry name" value="PROKAR_LIPOPROTEIN"/>
    <property type="match status" value="1"/>
</dbReference>
<evidence type="ECO:0000256" key="2">
    <source>
        <dbReference type="SAM" id="SignalP"/>
    </source>
</evidence>
<feature type="compositionally biased region" description="Low complexity" evidence="1">
    <location>
        <begin position="28"/>
        <end position="45"/>
    </location>
</feature>
<dbReference type="InterPro" id="IPR036465">
    <property type="entry name" value="vWFA_dom_sf"/>
</dbReference>
<dbReference type="EMBL" id="JAUCMV010000003">
    <property type="protein sequence ID" value="KAK0409278.1"/>
    <property type="molecule type" value="Genomic_DNA"/>
</dbReference>
<comment type="caution">
    <text evidence="3">The sequence shown here is derived from an EMBL/GenBank/DDBJ whole genome shotgun (WGS) entry which is preliminary data.</text>
</comment>
<dbReference type="SUPFAM" id="SSF53300">
    <property type="entry name" value="vWA-like"/>
    <property type="match status" value="2"/>
</dbReference>
<reference evidence="3" key="1">
    <citation type="submission" date="2023-06" db="EMBL/GenBank/DDBJ databases">
        <title>Genomic analysis of the entomopathogenic nematode Steinernema hermaphroditum.</title>
        <authorList>
            <person name="Schwarz E.M."/>
            <person name="Heppert J.K."/>
            <person name="Baniya A."/>
            <person name="Schwartz H.T."/>
            <person name="Tan C.-H."/>
            <person name="Antoshechkin I."/>
            <person name="Sternberg P.W."/>
            <person name="Goodrich-Blair H."/>
            <person name="Dillman A.R."/>
        </authorList>
    </citation>
    <scope>NUCLEOTIDE SEQUENCE</scope>
    <source>
        <strain evidence="3">PS9179</strain>
        <tissue evidence="3">Whole animal</tissue>
    </source>
</reference>
<evidence type="ECO:0008006" key="5">
    <source>
        <dbReference type="Google" id="ProtNLM"/>
    </source>
</evidence>